<gene>
    <name evidence="6" type="ORF">ACFPIJ_28135</name>
</gene>
<dbReference type="Pfam" id="PF13579">
    <property type="entry name" value="Glyco_trans_4_4"/>
    <property type="match status" value="1"/>
</dbReference>
<feature type="compositionally biased region" description="Acidic residues" evidence="3">
    <location>
        <begin position="404"/>
        <end position="422"/>
    </location>
</feature>
<name>A0ABV9W0W4_9ACTN</name>
<dbReference type="EMBL" id="JBHSIU010000037">
    <property type="protein sequence ID" value="MFC5001694.1"/>
    <property type="molecule type" value="Genomic_DNA"/>
</dbReference>
<dbReference type="GO" id="GO:0016757">
    <property type="term" value="F:glycosyltransferase activity"/>
    <property type="evidence" value="ECO:0007669"/>
    <property type="project" value="UniProtKB-KW"/>
</dbReference>
<sequence length="422" mass="45233">MRIAIVSVHASPLALGGSGTGGQHTHVTALAEALGRRGHDVRVYTRRDGAAPDDVVRTADGYTVEHVPAGPAEELPVDALLPHVGDFGRWLAAHWRDDAARPDVIHGHFWLSGLAALTATAEHRIPVVQTYHGLGTVKRRLLKDHDSSPEARVGLERTLGTMADRVVAQCEDEVTELGRMGIRRADTVIVPSGVDGERFAPSGPRADHLRPGMRRILSVGPLLPRKGFADLVEALRRVPGAELVVVGGPAPDRIDRDPEARRLMELADRCGVGDRVRLVGAVPQQDLPGWYRSADVLACAPWYEPFGLTPLEAMSCGVPVVAYEVGGIGESVIDNVTGLLVPPRDVPAMAGALRGLLGDEVRRMSYASAAIDRVRSRYTWERTAADVERVYRAVTGEGTTTGDAETDADADADDEALTDVTS</sequence>
<reference evidence="7" key="1">
    <citation type="journal article" date="2019" name="Int. J. Syst. Evol. Microbiol.">
        <title>The Global Catalogue of Microorganisms (GCM) 10K type strain sequencing project: providing services to taxonomists for standard genome sequencing and annotation.</title>
        <authorList>
            <consortium name="The Broad Institute Genomics Platform"/>
            <consortium name="The Broad Institute Genome Sequencing Center for Infectious Disease"/>
            <person name="Wu L."/>
            <person name="Ma J."/>
        </authorList>
    </citation>
    <scope>NUCLEOTIDE SEQUENCE [LARGE SCALE GENOMIC DNA]</scope>
    <source>
        <strain evidence="7">CGMCC 4.7152</strain>
    </source>
</reference>
<organism evidence="6 7">
    <name type="scientific">Dactylosporangium cerinum</name>
    <dbReference type="NCBI Taxonomy" id="1434730"/>
    <lineage>
        <taxon>Bacteria</taxon>
        <taxon>Bacillati</taxon>
        <taxon>Actinomycetota</taxon>
        <taxon>Actinomycetes</taxon>
        <taxon>Micromonosporales</taxon>
        <taxon>Micromonosporaceae</taxon>
        <taxon>Dactylosporangium</taxon>
    </lineage>
</organism>
<comment type="caution">
    <text evidence="6">The sequence shown here is derived from an EMBL/GenBank/DDBJ whole genome shotgun (WGS) entry which is preliminary data.</text>
</comment>
<evidence type="ECO:0000259" key="5">
    <source>
        <dbReference type="Pfam" id="PF13579"/>
    </source>
</evidence>
<keyword evidence="2 6" id="KW-0808">Transferase</keyword>
<accession>A0ABV9W0W4</accession>
<dbReference type="Pfam" id="PF00534">
    <property type="entry name" value="Glycos_transf_1"/>
    <property type="match status" value="1"/>
</dbReference>
<proteinExistence type="predicted"/>
<keyword evidence="1 6" id="KW-0328">Glycosyltransferase</keyword>
<dbReference type="PANTHER" id="PTHR12526:SF635">
    <property type="entry name" value="GLYCOSYL TRANSFERASE GROUP 1"/>
    <property type="match status" value="1"/>
</dbReference>
<dbReference type="InterPro" id="IPR028098">
    <property type="entry name" value="Glyco_trans_4-like_N"/>
</dbReference>
<dbReference type="SUPFAM" id="SSF53756">
    <property type="entry name" value="UDP-Glycosyltransferase/glycogen phosphorylase"/>
    <property type="match status" value="1"/>
</dbReference>
<keyword evidence="7" id="KW-1185">Reference proteome</keyword>
<evidence type="ECO:0000259" key="4">
    <source>
        <dbReference type="Pfam" id="PF00534"/>
    </source>
</evidence>
<evidence type="ECO:0000256" key="3">
    <source>
        <dbReference type="SAM" id="MobiDB-lite"/>
    </source>
</evidence>
<dbReference type="PANTHER" id="PTHR12526">
    <property type="entry name" value="GLYCOSYLTRANSFERASE"/>
    <property type="match status" value="1"/>
</dbReference>
<dbReference type="InterPro" id="IPR001296">
    <property type="entry name" value="Glyco_trans_1"/>
</dbReference>
<dbReference type="RefSeq" id="WP_380119028.1">
    <property type="nucleotide sequence ID" value="NZ_JBHSIU010000037.1"/>
</dbReference>
<dbReference type="EC" id="2.4.-.-" evidence="6"/>
<feature type="domain" description="Glycosyl transferase family 1" evidence="4">
    <location>
        <begin position="214"/>
        <end position="370"/>
    </location>
</feature>
<evidence type="ECO:0000256" key="1">
    <source>
        <dbReference type="ARBA" id="ARBA00022676"/>
    </source>
</evidence>
<protein>
    <submittedName>
        <fullName evidence="6">Glycosyltransferase</fullName>
        <ecNumber evidence="6">2.4.-.-</ecNumber>
    </submittedName>
</protein>
<dbReference type="Proteomes" id="UP001595912">
    <property type="component" value="Unassembled WGS sequence"/>
</dbReference>
<evidence type="ECO:0000256" key="2">
    <source>
        <dbReference type="ARBA" id="ARBA00022679"/>
    </source>
</evidence>
<evidence type="ECO:0000313" key="7">
    <source>
        <dbReference type="Proteomes" id="UP001595912"/>
    </source>
</evidence>
<feature type="region of interest" description="Disordered" evidence="3">
    <location>
        <begin position="396"/>
        <end position="422"/>
    </location>
</feature>
<dbReference type="Gene3D" id="3.40.50.2000">
    <property type="entry name" value="Glycogen Phosphorylase B"/>
    <property type="match status" value="2"/>
</dbReference>
<evidence type="ECO:0000313" key="6">
    <source>
        <dbReference type="EMBL" id="MFC5001694.1"/>
    </source>
</evidence>
<feature type="domain" description="Glycosyltransferase subfamily 4-like N-terminal" evidence="5">
    <location>
        <begin position="21"/>
        <end position="193"/>
    </location>
</feature>